<keyword evidence="4" id="KW-1185">Reference proteome</keyword>
<evidence type="ECO:0000313" key="4">
    <source>
        <dbReference type="Proteomes" id="UP000502502"/>
    </source>
</evidence>
<protein>
    <submittedName>
        <fullName evidence="3">PspC domain-containing protein</fullName>
    </submittedName>
</protein>
<proteinExistence type="predicted"/>
<evidence type="ECO:0000313" key="3">
    <source>
        <dbReference type="EMBL" id="QIL02703.1"/>
    </source>
</evidence>
<evidence type="ECO:0000256" key="1">
    <source>
        <dbReference type="SAM" id="Phobius"/>
    </source>
</evidence>
<feature type="domain" description="Phage shock protein PspC N-terminal" evidence="2">
    <location>
        <begin position="24"/>
        <end position="72"/>
    </location>
</feature>
<dbReference type="Proteomes" id="UP000502502">
    <property type="component" value="Chromosome"/>
</dbReference>
<dbReference type="RefSeq" id="WP_166094739.1">
    <property type="nucleotide sequence ID" value="NZ_CP049871.1"/>
</dbReference>
<dbReference type="KEGG" id="ssin:G7078_07845"/>
<gene>
    <name evidence="3" type="ORF">G7078_07845</name>
</gene>
<organism evidence="3 4">
    <name type="scientific">Sphingomonas sinipercae</name>
    <dbReference type="NCBI Taxonomy" id="2714944"/>
    <lineage>
        <taxon>Bacteria</taxon>
        <taxon>Pseudomonadati</taxon>
        <taxon>Pseudomonadota</taxon>
        <taxon>Alphaproteobacteria</taxon>
        <taxon>Sphingomonadales</taxon>
        <taxon>Sphingomonadaceae</taxon>
        <taxon>Sphingomonas</taxon>
    </lineage>
</organism>
<accession>A0A6G7ZP40</accession>
<name>A0A6G7ZP40_9SPHN</name>
<dbReference type="InterPro" id="IPR007168">
    <property type="entry name" value="Phageshock_PspC_N"/>
</dbReference>
<reference evidence="3 4" key="1">
    <citation type="submission" date="2020-03" db="EMBL/GenBank/DDBJ databases">
        <title>Sphingomonas sp. nov., isolated from fish.</title>
        <authorList>
            <person name="Hyun D.-W."/>
            <person name="Bae J.-W."/>
        </authorList>
    </citation>
    <scope>NUCLEOTIDE SEQUENCE [LARGE SCALE GENOMIC DNA]</scope>
    <source>
        <strain evidence="3 4">HDW15C</strain>
    </source>
</reference>
<sequence length="107" mass="11624">MQDASEIQPEQPAVDERNVALPMRNDTMLGICQGLGEDLGIHPNLLRVMFGAIVFFDVKLAVIAYLTVGVFVAASRYFFPKPKTTAIEDHAALADAANSEVEYQVAA</sequence>
<dbReference type="EMBL" id="CP049871">
    <property type="protein sequence ID" value="QIL02703.1"/>
    <property type="molecule type" value="Genomic_DNA"/>
</dbReference>
<keyword evidence="1" id="KW-0812">Transmembrane</keyword>
<feature type="transmembrane region" description="Helical" evidence="1">
    <location>
        <begin position="48"/>
        <end position="74"/>
    </location>
</feature>
<evidence type="ECO:0000259" key="2">
    <source>
        <dbReference type="Pfam" id="PF04024"/>
    </source>
</evidence>
<dbReference type="AlphaFoldDB" id="A0A6G7ZP40"/>
<keyword evidence="1" id="KW-1133">Transmembrane helix</keyword>
<keyword evidence="1" id="KW-0472">Membrane</keyword>
<dbReference type="Pfam" id="PF04024">
    <property type="entry name" value="PspC"/>
    <property type="match status" value="1"/>
</dbReference>